<feature type="transmembrane region" description="Helical" evidence="2">
    <location>
        <begin position="1407"/>
        <end position="1426"/>
    </location>
</feature>
<gene>
    <name evidence="6" type="ORF">OG579_10760</name>
</gene>
<evidence type="ECO:0000313" key="7">
    <source>
        <dbReference type="Proteomes" id="UP001432128"/>
    </source>
</evidence>
<feature type="transmembrane region" description="Helical" evidence="2">
    <location>
        <begin position="322"/>
        <end position="340"/>
    </location>
</feature>
<feature type="transmembrane region" description="Helical" evidence="2">
    <location>
        <begin position="122"/>
        <end position="139"/>
    </location>
</feature>
<feature type="domain" description="Arabinofuranosyltransferase D third carbohydrate binding module" evidence="5">
    <location>
        <begin position="969"/>
        <end position="1111"/>
    </location>
</feature>
<feature type="region of interest" description="Disordered" evidence="1">
    <location>
        <begin position="670"/>
        <end position="720"/>
    </location>
</feature>
<protein>
    <submittedName>
        <fullName evidence="6">Alpha-(1-&gt;3)-arabinofuranosyltransferase</fullName>
    </submittedName>
</protein>
<evidence type="ECO:0000256" key="3">
    <source>
        <dbReference type="SAM" id="SignalP"/>
    </source>
</evidence>
<dbReference type="GO" id="GO:0016740">
    <property type="term" value="F:transferase activity"/>
    <property type="evidence" value="ECO:0007669"/>
    <property type="project" value="InterPro"/>
</dbReference>
<feature type="transmembrane region" description="Helical" evidence="2">
    <location>
        <begin position="93"/>
        <end position="110"/>
    </location>
</feature>
<dbReference type="Proteomes" id="UP001432128">
    <property type="component" value="Chromosome"/>
</dbReference>
<evidence type="ECO:0000256" key="1">
    <source>
        <dbReference type="SAM" id="MobiDB-lite"/>
    </source>
</evidence>
<feature type="transmembrane region" description="Helical" evidence="2">
    <location>
        <begin position="174"/>
        <end position="204"/>
    </location>
</feature>
<feature type="transmembrane region" description="Helical" evidence="2">
    <location>
        <begin position="374"/>
        <end position="392"/>
    </location>
</feature>
<feature type="transmembrane region" description="Helical" evidence="2">
    <location>
        <begin position="1335"/>
        <end position="1368"/>
    </location>
</feature>
<dbReference type="SUPFAM" id="SSF49785">
    <property type="entry name" value="Galactose-binding domain-like"/>
    <property type="match status" value="2"/>
</dbReference>
<keyword evidence="2" id="KW-0812">Transmembrane</keyword>
<dbReference type="Gene3D" id="2.60.120.260">
    <property type="entry name" value="Galactose-binding domain-like"/>
    <property type="match status" value="2"/>
</dbReference>
<feature type="transmembrane region" description="Helical" evidence="2">
    <location>
        <begin position="1375"/>
        <end position="1395"/>
    </location>
</feature>
<feature type="transmembrane region" description="Helical" evidence="2">
    <location>
        <begin position="413"/>
        <end position="437"/>
    </location>
</feature>
<accession>A0AAU4JWT5</accession>
<keyword evidence="2" id="KW-1133">Transmembrane helix</keyword>
<keyword evidence="3" id="KW-0732">Signal</keyword>
<dbReference type="KEGG" id="whr:OG579_10760"/>
<dbReference type="InterPro" id="IPR021798">
    <property type="entry name" value="AftD_N"/>
</dbReference>
<dbReference type="RefSeq" id="WP_328855929.1">
    <property type="nucleotide sequence ID" value="NZ_CP108021.1"/>
</dbReference>
<organism evidence="6 7">
    <name type="scientific">Williamsia herbipolensis</name>
    <dbReference type="NCBI Taxonomy" id="1603258"/>
    <lineage>
        <taxon>Bacteria</taxon>
        <taxon>Bacillati</taxon>
        <taxon>Actinomycetota</taxon>
        <taxon>Actinomycetes</taxon>
        <taxon>Mycobacteriales</taxon>
        <taxon>Nocardiaceae</taxon>
        <taxon>Williamsia</taxon>
    </lineage>
</organism>
<feature type="domain" description="Alpha-(1-&gt;3)-arabinofuranosyltransferase N-terminal GT-C" evidence="4">
    <location>
        <begin position="18"/>
        <end position="716"/>
    </location>
</feature>
<sequence>MVADRLSRRGVAVVALVALIASFVQSPGAVSADTKLDLTADPLGFLSRATHLWSSVAPMGQVQNQAYGYFFPHGAFFVLGDVIGLPGWVTQRLWWALLLTVGFIGIVRLAEALGVGSRGSRLFAATAFVVSPRVLTTIGSISSETLPMMLAPWVLIPVVIALDRSEHRSSLRQLAFRSACAVALMGAVNAVATAAACAAAVLWWALHVPTGREGAARWTRFTGWWTLGVALACAWWVVPLLILSRVSPPFLDFIESSRVTTRWTSLTEVLRGTSSWTPFVSPDRVAGSLLVSSPVAVLATGSVAAAGLAGLAMRSMPARGRLVTLAVVGLVIMGCGWSAGTSGGGLGSPVADQVRAFLDGAGAPLRNIHKFDPLIRIPIVLGIAHLLARVPLPGAVRWHTTATAFAHPERSRPVAATMVLAVVLFGAGSLVVTGQLAPSGTVRSTPDYWPQTAAWLRHHSGDAAHPADSAHPTRALVVPGAPFAVQTWGLTRDEPLQPLATTPWAVRDAIPLVPPGAIRAMDSVQRQIASGRGSPGLAATLAQQGIGYVVLRADLAPIRSRSARPIVARAALTASPGLSKVAEFGPLIGPGRVKGVVGDDGLIPPMRAIEIYRVSSAVGFDGTATGLVDLAAMPRVVGGPESLARLQEHAARTGAPALGPTLLDADARRAGVDDTGSSGAVVTDTPADREVDFGRVDDHSSAIRAPGDPRRTQNAAPDYPVDGAGLVRGQWLLDGRPNAVSVTASGSASDATQLGQTSPANSPAAAFDTDANTSWVSRGLDAAVGQWLEVDFTRPHSNLSVTVTPGQALGPAVTGLLITTDSGTSVAQGISPGQPVTVVAPSGPTRSLQVRAISTENGTAGSQFAIAELALTDTRTGAPLTITHRTVLPTQPAGRSVAQWDLGQDLPGRTACAPGPDITRCSSALALSPEEPGLFSRVLSVPADTRVTPRIWVRGRPGTPLNTFLAPTDAATATGTSSVPDQRASAAAVIDGDPGTTWIAPDASTRPGAPPASVRITLPAPRMVDSVTITRPRGLYPAAPRRVAIDLGSGRQVRTVPADGRIRLSAARTSTITVTVLAATDLVDVNSLGFAATAPVGIAEIGLGPDSGPMPVASPDRLVRIGCDAGLTMSLGATTVPLSVTTTARQLVAGSPVAATVCGSDAPLSLRAGAQPLSVNPSGAFTVDSVTLTAAATATQAGNAAASATQAGTAATASDRLEPVATGTWSADHRTATVGASDRDRVLVVPESENSGWHASLAGRRLTPIVVNGWQQGWIVPAGLAGTVTLDYPLDAPYRLALLLGLLAVALLFVLTAIGARRPGARHDPLSVGPPPRAPGVACVAAVAAVGVLSGWGGLLIGAAVAAGVLALRRRRPRAVPVAIASAFALACAGLSLGPWGSGGPYTGFDWWVTAPALAAVVALVIVVAVPESASVRVRAFSQARRRRRAGSSTSP</sequence>
<reference evidence="6 7" key="1">
    <citation type="submission" date="2022-10" db="EMBL/GenBank/DDBJ databases">
        <title>The complete genomes of actinobacterial strains from the NBC collection.</title>
        <authorList>
            <person name="Joergensen T.S."/>
            <person name="Alvarez Arevalo M."/>
            <person name="Sterndorff E.B."/>
            <person name="Faurdal D."/>
            <person name="Vuksanovic O."/>
            <person name="Mourched A.-S."/>
            <person name="Charusanti P."/>
            <person name="Shaw S."/>
            <person name="Blin K."/>
            <person name="Weber T."/>
        </authorList>
    </citation>
    <scope>NUCLEOTIDE SEQUENCE [LARGE SCALE GENOMIC DNA]</scope>
    <source>
        <strain evidence="6 7">NBC_00319</strain>
    </source>
</reference>
<feature type="region of interest" description="Disordered" evidence="1">
    <location>
        <begin position="742"/>
        <end position="766"/>
    </location>
</feature>
<evidence type="ECO:0000259" key="4">
    <source>
        <dbReference type="Pfam" id="PF11847"/>
    </source>
</evidence>
<feature type="compositionally biased region" description="Polar residues" evidence="1">
    <location>
        <begin position="742"/>
        <end position="761"/>
    </location>
</feature>
<feature type="compositionally biased region" description="Basic and acidic residues" evidence="1">
    <location>
        <begin position="686"/>
        <end position="711"/>
    </location>
</feature>
<dbReference type="InterPro" id="IPR008979">
    <property type="entry name" value="Galactose-bd-like_sf"/>
</dbReference>
<feature type="transmembrane region" description="Helical" evidence="2">
    <location>
        <begin position="1270"/>
        <end position="1289"/>
    </location>
</feature>
<feature type="transmembrane region" description="Helical" evidence="2">
    <location>
        <begin position="1296"/>
        <end position="1315"/>
    </location>
</feature>
<name>A0AAU4JWT5_9NOCA</name>
<evidence type="ECO:0000256" key="2">
    <source>
        <dbReference type="SAM" id="Phobius"/>
    </source>
</evidence>
<dbReference type="Pfam" id="PF11847">
    <property type="entry name" value="GT-C_AftD"/>
    <property type="match status" value="1"/>
</dbReference>
<proteinExistence type="predicted"/>
<evidence type="ECO:0000313" key="6">
    <source>
        <dbReference type="EMBL" id="WUM18245.1"/>
    </source>
</evidence>
<dbReference type="InterPro" id="IPR056997">
    <property type="entry name" value="CBM_AftD"/>
</dbReference>
<keyword evidence="2" id="KW-0472">Membrane</keyword>
<feature type="transmembrane region" description="Helical" evidence="2">
    <location>
        <begin position="224"/>
        <end position="243"/>
    </location>
</feature>
<feature type="chain" id="PRO_5043626448" evidence="3">
    <location>
        <begin position="32"/>
        <end position="1452"/>
    </location>
</feature>
<feature type="signal peptide" evidence="3">
    <location>
        <begin position="1"/>
        <end position="31"/>
    </location>
</feature>
<dbReference type="EMBL" id="CP108021">
    <property type="protein sequence ID" value="WUM18245.1"/>
    <property type="molecule type" value="Genomic_DNA"/>
</dbReference>
<evidence type="ECO:0000259" key="5">
    <source>
        <dbReference type="Pfam" id="PF24607"/>
    </source>
</evidence>
<dbReference type="Pfam" id="PF24607">
    <property type="entry name" value="CBM_AftD"/>
    <property type="match status" value="1"/>
</dbReference>
<keyword evidence="7" id="KW-1185">Reference proteome</keyword>